<feature type="domain" description="Photosynthesis system II assembly factor Ycf48/Hcf136-like" evidence="4">
    <location>
        <begin position="133"/>
        <end position="250"/>
    </location>
</feature>
<dbReference type="GO" id="GO:0015979">
    <property type="term" value="P:photosynthesis"/>
    <property type="evidence" value="ECO:0007669"/>
    <property type="project" value="UniProtKB-KW"/>
</dbReference>
<accession>A0AA34WT90</accession>
<dbReference type="InterPro" id="IPR015943">
    <property type="entry name" value="WD40/YVTN_repeat-like_dom_sf"/>
</dbReference>
<reference evidence="5 6" key="1">
    <citation type="submission" date="2014-11" db="EMBL/GenBank/DDBJ databases">
        <title>Complete genome sequence of Pseudomonas putida S12 including megaplasmid pTTS12.</title>
        <authorList>
            <person name="Kuepper J."/>
            <person name="Ruijssenaars H.J."/>
            <person name="Blank L.M."/>
            <person name="de Winde J.H."/>
            <person name="Wierckx N."/>
        </authorList>
    </citation>
    <scope>NUCLEOTIDE SEQUENCE [LARGE SCALE GENOMIC DNA]</scope>
    <source>
        <strain evidence="5 6">S12</strain>
    </source>
</reference>
<feature type="chain" id="PRO_5041318638" evidence="3">
    <location>
        <begin position="24"/>
        <end position="336"/>
    </location>
</feature>
<feature type="signal peptide" evidence="3">
    <location>
        <begin position="1"/>
        <end position="23"/>
    </location>
</feature>
<dbReference type="PANTHER" id="PTHR47199:SF2">
    <property type="entry name" value="PHOTOSYSTEM II STABILITY_ASSEMBLY FACTOR HCF136, CHLOROPLASTIC"/>
    <property type="match status" value="1"/>
</dbReference>
<reference evidence="5 6" key="2">
    <citation type="submission" date="2014-11" db="EMBL/GenBank/DDBJ databases">
        <title>Draft genome sequence of the solvent-tolerant Pseudomonas putida S12 including megaplasmid pTTS12.</title>
        <authorList>
            <person name="Wierckx N."/>
            <person name="Nijkamp J."/>
            <person name="Ballerstedt H."/>
            <person name="Siezen R.J."/>
            <person name="Wels M."/>
            <person name="de Ridder D."/>
            <person name="de Winde J.H."/>
            <person name="Ruijssenaars H.J."/>
        </authorList>
    </citation>
    <scope>NUCLEOTIDE SEQUENCE [LARGE SCALE GENOMIC DNA]</scope>
    <source>
        <strain evidence="5 6">S12</strain>
    </source>
</reference>
<gene>
    <name evidence="5" type="ORF">RPPX_23105</name>
</gene>
<dbReference type="InterPro" id="IPR028203">
    <property type="entry name" value="PSII_CF48-like_dom"/>
</dbReference>
<evidence type="ECO:0000256" key="3">
    <source>
        <dbReference type="SAM" id="SignalP"/>
    </source>
</evidence>
<dbReference type="AlphaFoldDB" id="A0AA34WT90"/>
<sequence length="336" mass="35653">MSVFKRCSVVMLALAALHGAAQAAPFTDVLDVPAMPSALASSSALRDVTLAGQRLVAVGPRGHILYSDDHGAHWQQAQVPVSADLNAVSFATPELGWAVGHDGVVLHSRDGGMHWQKQLDGRVLAEQLPGAGTDNALLDVWFGDARTGYAVGVFNLLLRTTDGGKHWQPWLDHSDNPQGLHLTSLAAVGDELFITGEQGLLLKWDGKRFVRVVTPYAGTLFGVVGKPGVLLIYGLRGHAYRSTDGGQQWQLIDTGINASLTAAGIDRDGQFWLASQAGDLLLSRDDGASFKPVAHSPRSPVTALVSDAGNGLVLVGERGVRNQAGNPTPHPDKRRP</sequence>
<evidence type="ECO:0000259" key="4">
    <source>
        <dbReference type="Pfam" id="PF14870"/>
    </source>
</evidence>
<evidence type="ECO:0000256" key="2">
    <source>
        <dbReference type="ARBA" id="ARBA00023276"/>
    </source>
</evidence>
<dbReference type="GO" id="GO:0016787">
    <property type="term" value="F:hydrolase activity"/>
    <property type="evidence" value="ECO:0007669"/>
    <property type="project" value="UniProtKB-KW"/>
</dbReference>
<dbReference type="SUPFAM" id="SSF110296">
    <property type="entry name" value="Oligoxyloglucan reducing end-specific cellobiohydrolase"/>
    <property type="match status" value="1"/>
</dbReference>
<evidence type="ECO:0000313" key="5">
    <source>
        <dbReference type="EMBL" id="AJA16098.1"/>
    </source>
</evidence>
<name>A0AA34WT90_PSEPU</name>
<dbReference type="PANTHER" id="PTHR47199">
    <property type="entry name" value="PHOTOSYSTEM II STABILITY/ASSEMBLY FACTOR HCF136, CHLOROPLASTIC"/>
    <property type="match status" value="1"/>
</dbReference>
<dbReference type="Gene3D" id="2.130.10.10">
    <property type="entry name" value="YVTN repeat-like/Quinoprotein amine dehydrogenase"/>
    <property type="match status" value="2"/>
</dbReference>
<organism evidence="5 6">
    <name type="scientific">Pseudomonas putida S12</name>
    <dbReference type="NCBI Taxonomy" id="1215087"/>
    <lineage>
        <taxon>Bacteria</taxon>
        <taxon>Pseudomonadati</taxon>
        <taxon>Pseudomonadota</taxon>
        <taxon>Gammaproteobacteria</taxon>
        <taxon>Pseudomonadales</taxon>
        <taxon>Pseudomonadaceae</taxon>
        <taxon>Pseudomonas</taxon>
    </lineage>
</organism>
<keyword evidence="5" id="KW-0378">Hydrolase</keyword>
<dbReference type="RefSeq" id="WP_019438479.1">
    <property type="nucleotide sequence ID" value="NZ_ALNR01000220.1"/>
</dbReference>
<keyword evidence="1" id="KW-0602">Photosynthesis</keyword>
<dbReference type="GO" id="GO:0009523">
    <property type="term" value="C:photosystem II"/>
    <property type="evidence" value="ECO:0007669"/>
    <property type="project" value="UniProtKB-KW"/>
</dbReference>
<keyword evidence="2" id="KW-0604">Photosystem II</keyword>
<evidence type="ECO:0000256" key="1">
    <source>
        <dbReference type="ARBA" id="ARBA00022531"/>
    </source>
</evidence>
<dbReference type="Pfam" id="PF14870">
    <property type="entry name" value="PSII_BNR"/>
    <property type="match status" value="2"/>
</dbReference>
<protein>
    <submittedName>
        <fullName evidence="5">Glycosyl hydrolase</fullName>
    </submittedName>
</protein>
<feature type="domain" description="Photosynthesis system II assembly factor Ycf48/Hcf136-like" evidence="4">
    <location>
        <begin position="57"/>
        <end position="131"/>
    </location>
</feature>
<keyword evidence="3" id="KW-0732">Signal</keyword>
<dbReference type="Proteomes" id="UP000017753">
    <property type="component" value="Chromosome"/>
</dbReference>
<evidence type="ECO:0000313" key="6">
    <source>
        <dbReference type="Proteomes" id="UP000017753"/>
    </source>
</evidence>
<proteinExistence type="predicted"/>
<dbReference type="EMBL" id="CP009974">
    <property type="protein sequence ID" value="AJA16098.1"/>
    <property type="molecule type" value="Genomic_DNA"/>
</dbReference>